<evidence type="ECO:0000313" key="2">
    <source>
        <dbReference type="Proteomes" id="UP001642483"/>
    </source>
</evidence>
<dbReference type="EMBL" id="CAWYQH010000002">
    <property type="protein sequence ID" value="CAK8673600.1"/>
    <property type="molecule type" value="Genomic_DNA"/>
</dbReference>
<gene>
    <name evidence="1" type="ORF">CVLEPA_LOCUS3373</name>
</gene>
<proteinExistence type="predicted"/>
<reference evidence="1 2" key="1">
    <citation type="submission" date="2024-02" db="EMBL/GenBank/DDBJ databases">
        <authorList>
            <person name="Daric V."/>
            <person name="Darras S."/>
        </authorList>
    </citation>
    <scope>NUCLEOTIDE SEQUENCE [LARGE SCALE GENOMIC DNA]</scope>
</reference>
<organism evidence="1 2">
    <name type="scientific">Clavelina lepadiformis</name>
    <name type="common">Light-bulb sea squirt</name>
    <name type="synonym">Ascidia lepadiformis</name>
    <dbReference type="NCBI Taxonomy" id="159417"/>
    <lineage>
        <taxon>Eukaryota</taxon>
        <taxon>Metazoa</taxon>
        <taxon>Chordata</taxon>
        <taxon>Tunicata</taxon>
        <taxon>Ascidiacea</taxon>
        <taxon>Aplousobranchia</taxon>
        <taxon>Clavelinidae</taxon>
        <taxon>Clavelina</taxon>
    </lineage>
</organism>
<keyword evidence="2" id="KW-1185">Reference proteome</keyword>
<evidence type="ECO:0000313" key="1">
    <source>
        <dbReference type="EMBL" id="CAK8673600.1"/>
    </source>
</evidence>
<protein>
    <submittedName>
        <fullName evidence="1">Uncharacterized protein</fullName>
    </submittedName>
</protein>
<comment type="caution">
    <text evidence="1">The sequence shown here is derived from an EMBL/GenBank/DDBJ whole genome shotgun (WGS) entry which is preliminary data.</text>
</comment>
<sequence length="182" mass="20579">MYSMSITNKYTCVNVAKTCFGILILFGISSVKVQGTPVRNGLLDAVQNSPLNYEYWNADLNAQLDDMEGTQNSYANLVKSKIFDWLKEITNDNLDDIFETIPSQSVQQYLDVLQRKSSQKNRRGTTAQYNEWKSKFQDERAKNNLISAIGGFDRGNNGCLVNLLRFVKNGNDLMKAFSMCSS</sequence>
<accession>A0ABP0F1K2</accession>
<dbReference type="Proteomes" id="UP001642483">
    <property type="component" value="Unassembled WGS sequence"/>
</dbReference>
<name>A0ABP0F1K2_CLALP</name>